<proteinExistence type="inferred from homology"/>
<dbReference type="GO" id="GO:0051026">
    <property type="term" value="P:chiasma assembly"/>
    <property type="evidence" value="ECO:0007669"/>
    <property type="project" value="TreeGrafter"/>
</dbReference>
<name>A0A0D2MUJ8_9CHLO</name>
<dbReference type="GO" id="GO:0140664">
    <property type="term" value="F:ATP-dependent DNA damage sensor activity"/>
    <property type="evidence" value="ECO:0007669"/>
    <property type="project" value="InterPro"/>
</dbReference>
<dbReference type="InterPro" id="IPR045076">
    <property type="entry name" value="MutS"/>
</dbReference>
<organism evidence="7 8">
    <name type="scientific">Monoraphidium neglectum</name>
    <dbReference type="NCBI Taxonomy" id="145388"/>
    <lineage>
        <taxon>Eukaryota</taxon>
        <taxon>Viridiplantae</taxon>
        <taxon>Chlorophyta</taxon>
        <taxon>core chlorophytes</taxon>
        <taxon>Chlorophyceae</taxon>
        <taxon>CS clade</taxon>
        <taxon>Sphaeropleales</taxon>
        <taxon>Selenastraceae</taxon>
        <taxon>Monoraphidium</taxon>
    </lineage>
</organism>
<sequence>MAHVGSFVPAASATVGLCDRILTRILSQEQLALHQSSFCADLAQVVAMLHRATQRSVVVIDEFGKGTLTSDGVGLLSSMLSHFAGLAPRPSRLLACTHFHELARPEVMAPSPQIAFHEMRVLIEGGDDEVGGGSGGGSDRPRQHGPQGRASGAAAGQQEPVFLYKLAPGHSAPSFGLHCARMCGVPDALLRRAAAVVAAARRGAPVARLALPPLRERDERSRALARRLAAADLSNPAAVAALLAAAAAAEAGPTAAARQMEESGAAVAA</sequence>
<dbReference type="AlphaFoldDB" id="A0A0D2MUJ8"/>
<dbReference type="PANTHER" id="PTHR11361:SF20">
    <property type="entry name" value="MUTS PROTEIN HOMOLOG 5"/>
    <property type="match status" value="1"/>
</dbReference>
<evidence type="ECO:0000256" key="2">
    <source>
        <dbReference type="ARBA" id="ARBA00022741"/>
    </source>
</evidence>
<evidence type="ECO:0000256" key="5">
    <source>
        <dbReference type="SAM" id="MobiDB-lite"/>
    </source>
</evidence>
<evidence type="ECO:0000256" key="4">
    <source>
        <dbReference type="ARBA" id="ARBA00023125"/>
    </source>
</evidence>
<accession>A0A0D2MUJ8</accession>
<comment type="similarity">
    <text evidence="1">Belongs to the DNA mismatch repair MutS family.</text>
</comment>
<dbReference type="Gene3D" id="3.40.50.300">
    <property type="entry name" value="P-loop containing nucleotide triphosphate hydrolases"/>
    <property type="match status" value="1"/>
</dbReference>
<dbReference type="GO" id="GO:0030983">
    <property type="term" value="F:mismatched DNA binding"/>
    <property type="evidence" value="ECO:0007669"/>
    <property type="project" value="InterPro"/>
</dbReference>
<dbReference type="Proteomes" id="UP000054498">
    <property type="component" value="Unassembled WGS sequence"/>
</dbReference>
<dbReference type="GeneID" id="25742753"/>
<dbReference type="InterPro" id="IPR000432">
    <property type="entry name" value="DNA_mismatch_repair_MutS_C"/>
</dbReference>
<dbReference type="KEGG" id="mng:MNEG_9878"/>
<dbReference type="SUPFAM" id="SSF52540">
    <property type="entry name" value="P-loop containing nucleoside triphosphate hydrolases"/>
    <property type="match status" value="1"/>
</dbReference>
<evidence type="ECO:0000313" key="7">
    <source>
        <dbReference type="EMBL" id="KIY98085.1"/>
    </source>
</evidence>
<dbReference type="Pfam" id="PF00488">
    <property type="entry name" value="MutS_V"/>
    <property type="match status" value="1"/>
</dbReference>
<keyword evidence="2" id="KW-0547">Nucleotide-binding</keyword>
<evidence type="ECO:0000256" key="3">
    <source>
        <dbReference type="ARBA" id="ARBA00022840"/>
    </source>
</evidence>
<keyword evidence="3" id="KW-0067">ATP-binding</keyword>
<dbReference type="STRING" id="145388.A0A0D2MUJ8"/>
<reference evidence="7 8" key="1">
    <citation type="journal article" date="2013" name="BMC Genomics">
        <title>Reconstruction of the lipid metabolism for the microalga Monoraphidium neglectum from its genome sequence reveals characteristics suitable for biofuel production.</title>
        <authorList>
            <person name="Bogen C."/>
            <person name="Al-Dilaimi A."/>
            <person name="Albersmeier A."/>
            <person name="Wichmann J."/>
            <person name="Grundmann M."/>
            <person name="Rupp O."/>
            <person name="Lauersen K.J."/>
            <person name="Blifernez-Klassen O."/>
            <person name="Kalinowski J."/>
            <person name="Goesmann A."/>
            <person name="Mussgnug J.H."/>
            <person name="Kruse O."/>
        </authorList>
    </citation>
    <scope>NUCLEOTIDE SEQUENCE [LARGE SCALE GENOMIC DNA]</scope>
    <source>
        <strain evidence="7 8">SAG 48.87</strain>
    </source>
</reference>
<evidence type="ECO:0000313" key="8">
    <source>
        <dbReference type="Proteomes" id="UP000054498"/>
    </source>
</evidence>
<feature type="region of interest" description="Disordered" evidence="5">
    <location>
        <begin position="127"/>
        <end position="154"/>
    </location>
</feature>
<dbReference type="GO" id="GO:0006298">
    <property type="term" value="P:mismatch repair"/>
    <property type="evidence" value="ECO:0007669"/>
    <property type="project" value="InterPro"/>
</dbReference>
<protein>
    <submittedName>
        <fullName evidence="7">Putative MutS protein</fullName>
    </submittedName>
</protein>
<dbReference type="GO" id="GO:0005524">
    <property type="term" value="F:ATP binding"/>
    <property type="evidence" value="ECO:0007669"/>
    <property type="project" value="UniProtKB-KW"/>
</dbReference>
<dbReference type="EMBL" id="KK102318">
    <property type="protein sequence ID" value="KIY98085.1"/>
    <property type="molecule type" value="Genomic_DNA"/>
</dbReference>
<gene>
    <name evidence="7" type="ORF">MNEG_9878</name>
</gene>
<evidence type="ECO:0000256" key="1">
    <source>
        <dbReference type="ARBA" id="ARBA00006271"/>
    </source>
</evidence>
<dbReference type="InterPro" id="IPR027417">
    <property type="entry name" value="P-loop_NTPase"/>
</dbReference>
<evidence type="ECO:0000259" key="6">
    <source>
        <dbReference type="PROSITE" id="PS00486"/>
    </source>
</evidence>
<dbReference type="OrthoDB" id="547493at2759"/>
<dbReference type="GO" id="GO:0005634">
    <property type="term" value="C:nucleus"/>
    <property type="evidence" value="ECO:0007669"/>
    <property type="project" value="TreeGrafter"/>
</dbReference>
<keyword evidence="4" id="KW-0238">DNA-binding</keyword>
<dbReference type="PROSITE" id="PS00486">
    <property type="entry name" value="DNA_MISMATCH_REPAIR_2"/>
    <property type="match status" value="1"/>
</dbReference>
<feature type="compositionally biased region" description="Low complexity" evidence="5">
    <location>
        <begin position="145"/>
        <end position="154"/>
    </location>
</feature>
<dbReference type="PANTHER" id="PTHR11361">
    <property type="entry name" value="DNA MISMATCH REPAIR PROTEIN MUTS FAMILY MEMBER"/>
    <property type="match status" value="1"/>
</dbReference>
<keyword evidence="8" id="KW-1185">Reference proteome</keyword>
<dbReference type="RefSeq" id="XP_013897105.1">
    <property type="nucleotide sequence ID" value="XM_014041651.1"/>
</dbReference>
<feature type="domain" description="DNA mismatch repair proteins mutS family" evidence="6">
    <location>
        <begin position="56"/>
        <end position="72"/>
    </location>
</feature>
<dbReference type="SMART" id="SM00534">
    <property type="entry name" value="MUTSac"/>
    <property type="match status" value="1"/>
</dbReference>